<comment type="caution">
    <text evidence="2">The sequence shown here is derived from an EMBL/GenBank/DDBJ whole genome shotgun (WGS) entry which is preliminary data.</text>
</comment>
<evidence type="ECO:0000256" key="1">
    <source>
        <dbReference type="SAM" id="SignalP"/>
    </source>
</evidence>
<dbReference type="EMBL" id="CADEAL010000435">
    <property type="protein sequence ID" value="CAB1420115.1"/>
    <property type="molecule type" value="Genomic_DNA"/>
</dbReference>
<dbReference type="Proteomes" id="UP001153269">
    <property type="component" value="Unassembled WGS sequence"/>
</dbReference>
<evidence type="ECO:0000313" key="2">
    <source>
        <dbReference type="EMBL" id="CAB1420115.1"/>
    </source>
</evidence>
<dbReference type="AlphaFoldDB" id="A0A9N7TW62"/>
<evidence type="ECO:0000313" key="3">
    <source>
        <dbReference type="Proteomes" id="UP001153269"/>
    </source>
</evidence>
<feature type="chain" id="PRO_5040186236" evidence="1">
    <location>
        <begin position="36"/>
        <end position="149"/>
    </location>
</feature>
<organism evidence="2 3">
    <name type="scientific">Pleuronectes platessa</name>
    <name type="common">European plaice</name>
    <dbReference type="NCBI Taxonomy" id="8262"/>
    <lineage>
        <taxon>Eukaryota</taxon>
        <taxon>Metazoa</taxon>
        <taxon>Chordata</taxon>
        <taxon>Craniata</taxon>
        <taxon>Vertebrata</taxon>
        <taxon>Euteleostomi</taxon>
        <taxon>Actinopterygii</taxon>
        <taxon>Neopterygii</taxon>
        <taxon>Teleostei</taxon>
        <taxon>Neoteleostei</taxon>
        <taxon>Acanthomorphata</taxon>
        <taxon>Carangaria</taxon>
        <taxon>Pleuronectiformes</taxon>
        <taxon>Pleuronectoidei</taxon>
        <taxon>Pleuronectidae</taxon>
        <taxon>Pleuronectes</taxon>
    </lineage>
</organism>
<reference evidence="2" key="1">
    <citation type="submission" date="2020-03" db="EMBL/GenBank/DDBJ databases">
        <authorList>
            <person name="Weist P."/>
        </authorList>
    </citation>
    <scope>NUCLEOTIDE SEQUENCE</scope>
</reference>
<sequence>MSVRGHLVALYKCSLLLSLRMLLLVPAGLPVRSQGDSQSDNKVMDNITVRQGETVFLRGLLRMEGFVLLSSAVGNVQCVNTDSNHTWLRGEGAVCDVWKVEGTAADGGAALLRPHCVDGSECTDELKRSDRELSLLSPFSTMDSTLPCQ</sequence>
<proteinExistence type="predicted"/>
<accession>A0A9N7TW62</accession>
<name>A0A9N7TW62_PLEPL</name>
<keyword evidence="3" id="KW-1185">Reference proteome</keyword>
<gene>
    <name evidence="2" type="ORF">PLEPLA_LOCUS7990</name>
</gene>
<feature type="signal peptide" evidence="1">
    <location>
        <begin position="1"/>
        <end position="35"/>
    </location>
</feature>
<keyword evidence="1" id="KW-0732">Signal</keyword>
<protein>
    <submittedName>
        <fullName evidence="2">Uncharacterized protein</fullName>
    </submittedName>
</protein>